<evidence type="ECO:0000259" key="2">
    <source>
        <dbReference type="Pfam" id="PF01321"/>
    </source>
</evidence>
<proteinExistence type="predicted"/>
<dbReference type="InterPro" id="IPR000994">
    <property type="entry name" value="Pept_M24"/>
</dbReference>
<dbReference type="AlphaFoldDB" id="A0A0F9NC31"/>
<evidence type="ECO:0000313" key="3">
    <source>
        <dbReference type="EMBL" id="KKN15559.1"/>
    </source>
</evidence>
<organism evidence="3">
    <name type="scientific">marine sediment metagenome</name>
    <dbReference type="NCBI Taxonomy" id="412755"/>
    <lineage>
        <taxon>unclassified sequences</taxon>
        <taxon>metagenomes</taxon>
        <taxon>ecological metagenomes</taxon>
    </lineage>
</organism>
<dbReference type="Pfam" id="PF01321">
    <property type="entry name" value="Creatinase_N"/>
    <property type="match status" value="1"/>
</dbReference>
<dbReference type="CDD" id="cd01092">
    <property type="entry name" value="APP-like"/>
    <property type="match status" value="1"/>
</dbReference>
<accession>A0A0F9NC31</accession>
<dbReference type="PANTHER" id="PTHR46112:SF3">
    <property type="entry name" value="AMINOPEPTIDASE YPDF"/>
    <property type="match status" value="1"/>
</dbReference>
<protein>
    <recommendedName>
        <fullName evidence="4">Peptidase M24 domain-containing protein</fullName>
    </recommendedName>
</protein>
<dbReference type="InterPro" id="IPR036005">
    <property type="entry name" value="Creatinase/aminopeptidase-like"/>
</dbReference>
<dbReference type="Gene3D" id="3.90.230.10">
    <property type="entry name" value="Creatinase/methionine aminopeptidase superfamily"/>
    <property type="match status" value="1"/>
</dbReference>
<dbReference type="SUPFAM" id="SSF53092">
    <property type="entry name" value="Creatinase/prolidase N-terminal domain"/>
    <property type="match status" value="1"/>
</dbReference>
<feature type="domain" description="Creatinase N-terminal" evidence="2">
    <location>
        <begin position="21"/>
        <end position="144"/>
    </location>
</feature>
<dbReference type="PANTHER" id="PTHR46112">
    <property type="entry name" value="AMINOPEPTIDASE"/>
    <property type="match status" value="1"/>
</dbReference>
<dbReference type="InterPro" id="IPR050659">
    <property type="entry name" value="Peptidase_M24B"/>
</dbReference>
<dbReference type="InterPro" id="IPR000587">
    <property type="entry name" value="Creatinase_N"/>
</dbReference>
<sequence length="361" mass="40619">MRGKEKDEEMKSKRASSIEHRVAALGQKIKKEKIEAFLIKGTENVSYLSHYWIEGEVLLSSRDKFFITTSLFAEEAKSRLNGWQIVIQKDSLEKTISEICKKLRGKRVGFEASHFSFAEYERLRKIREVEWVPFSGLIENQRAIKDGGELTCIEEALKVTRAAFAYLENELETGVTEKDISRKAVYFLRENADEEAFPPIVLFGERTSLPHGKPSQKKLEKGELVLLDLGARVGGYCSDLTRTIFLAGIKEKWRQIHHLIVKAQEEVIKKLKPGISCSDIDKMIREKIKEAGYGKNFIHGSGHGVGLAVHELPSITSRSKDILKAGMVLTLEPGIYLEGEGGVRVEEMIVVSEEGGRVLNG</sequence>
<name>A0A0F9NC31_9ZZZZ</name>
<evidence type="ECO:0008006" key="4">
    <source>
        <dbReference type="Google" id="ProtNLM"/>
    </source>
</evidence>
<comment type="caution">
    <text evidence="3">The sequence shown here is derived from an EMBL/GenBank/DDBJ whole genome shotgun (WGS) entry which is preliminary data.</text>
</comment>
<feature type="domain" description="Peptidase M24" evidence="1">
    <location>
        <begin position="152"/>
        <end position="353"/>
    </location>
</feature>
<dbReference type="SUPFAM" id="SSF55920">
    <property type="entry name" value="Creatinase/aminopeptidase"/>
    <property type="match status" value="1"/>
</dbReference>
<dbReference type="Pfam" id="PF00557">
    <property type="entry name" value="Peptidase_M24"/>
    <property type="match status" value="1"/>
</dbReference>
<gene>
    <name evidence="3" type="ORF">LCGC14_0984770</name>
</gene>
<reference evidence="3" key="1">
    <citation type="journal article" date="2015" name="Nature">
        <title>Complex archaea that bridge the gap between prokaryotes and eukaryotes.</title>
        <authorList>
            <person name="Spang A."/>
            <person name="Saw J.H."/>
            <person name="Jorgensen S.L."/>
            <person name="Zaremba-Niedzwiedzka K."/>
            <person name="Martijn J."/>
            <person name="Lind A.E."/>
            <person name="van Eijk R."/>
            <person name="Schleper C."/>
            <person name="Guy L."/>
            <person name="Ettema T.J."/>
        </authorList>
    </citation>
    <scope>NUCLEOTIDE SEQUENCE</scope>
</reference>
<evidence type="ECO:0000259" key="1">
    <source>
        <dbReference type="Pfam" id="PF00557"/>
    </source>
</evidence>
<dbReference type="Gene3D" id="3.40.350.10">
    <property type="entry name" value="Creatinase/prolidase N-terminal domain"/>
    <property type="match status" value="1"/>
</dbReference>
<dbReference type="InterPro" id="IPR029149">
    <property type="entry name" value="Creatin/AminoP/Spt16_N"/>
</dbReference>
<dbReference type="EMBL" id="LAZR01003700">
    <property type="protein sequence ID" value="KKN15559.1"/>
    <property type="molecule type" value="Genomic_DNA"/>
</dbReference>